<dbReference type="InterPro" id="IPR049381">
    <property type="entry name" value="UbiD-like_C"/>
</dbReference>
<dbReference type="InterPro" id="IPR002830">
    <property type="entry name" value="UbiD"/>
</dbReference>
<feature type="binding site" evidence="12">
    <location>
        <position position="192"/>
    </location>
    <ligand>
        <name>Mn(2+)</name>
        <dbReference type="ChEBI" id="CHEBI:29035"/>
    </ligand>
</feature>
<dbReference type="InterPro" id="IPR049383">
    <property type="entry name" value="UbiD-like_N"/>
</dbReference>
<comment type="catalytic activity">
    <reaction evidence="9 12">
        <text>(E)-cinnamate + H(+) = styrene + CO2</text>
        <dbReference type="Rhea" id="RHEA:46920"/>
        <dbReference type="ChEBI" id="CHEBI:15378"/>
        <dbReference type="ChEBI" id="CHEBI:15669"/>
        <dbReference type="ChEBI" id="CHEBI:16526"/>
        <dbReference type="ChEBI" id="CHEBI:27452"/>
        <dbReference type="EC" id="4.1.1.102"/>
    </reaction>
</comment>
<feature type="binding site" evidence="12">
    <location>
        <begin position="169"/>
        <end position="174"/>
    </location>
    <ligand>
        <name>prenylated FMN</name>
        <dbReference type="ChEBI" id="CHEBI:87746"/>
    </ligand>
</feature>
<dbReference type="EMBL" id="JAODAN010000010">
    <property type="protein sequence ID" value="KAK1921495.1"/>
    <property type="molecule type" value="Genomic_DNA"/>
</dbReference>
<dbReference type="InterPro" id="IPR048304">
    <property type="entry name" value="UbiD_Rift_dom"/>
</dbReference>
<evidence type="ECO:0000313" key="16">
    <source>
        <dbReference type="EMBL" id="KAK1921495.1"/>
    </source>
</evidence>
<organism evidence="16 17">
    <name type="scientific">Papiliotrema laurentii</name>
    <name type="common">Cryptococcus laurentii</name>
    <dbReference type="NCBI Taxonomy" id="5418"/>
    <lineage>
        <taxon>Eukaryota</taxon>
        <taxon>Fungi</taxon>
        <taxon>Dikarya</taxon>
        <taxon>Basidiomycota</taxon>
        <taxon>Agaricomycotina</taxon>
        <taxon>Tremellomycetes</taxon>
        <taxon>Tremellales</taxon>
        <taxon>Rhynchogastremaceae</taxon>
        <taxon>Papiliotrema</taxon>
    </lineage>
</organism>
<keyword evidence="8 12" id="KW-0456">Lyase</keyword>
<dbReference type="HAMAP" id="MF_01983">
    <property type="entry name" value="UbiD_FDC"/>
    <property type="match status" value="1"/>
</dbReference>
<feature type="domain" description="3-octaprenyl-4-hydroxybenzoate carboxy-lyase-like C-terminal" evidence="15">
    <location>
        <begin position="324"/>
        <end position="460"/>
    </location>
</feature>
<feature type="active site" description="Proton donor" evidence="12">
    <location>
        <position position="282"/>
    </location>
</feature>
<dbReference type="Gene3D" id="1.20.5.4570">
    <property type="match status" value="1"/>
</dbReference>
<evidence type="ECO:0000259" key="13">
    <source>
        <dbReference type="Pfam" id="PF01977"/>
    </source>
</evidence>
<comment type="subunit">
    <text evidence="12">Homodimer. May form higher order oligomers.</text>
</comment>
<comment type="catalytic activity">
    <reaction evidence="12">
        <text>(E)-4-coumarate + H(+) = 4-vinylphenol + CO2</text>
        <dbReference type="Rhea" id="RHEA:33227"/>
        <dbReference type="ChEBI" id="CHEBI:1883"/>
        <dbReference type="ChEBI" id="CHEBI:12876"/>
        <dbReference type="ChEBI" id="CHEBI:15378"/>
        <dbReference type="ChEBI" id="CHEBI:16526"/>
        <dbReference type="EC" id="4.1.1.102"/>
    </reaction>
</comment>
<dbReference type="Pfam" id="PF20695">
    <property type="entry name" value="UbiD_N"/>
    <property type="match status" value="1"/>
</dbReference>
<dbReference type="Gene3D" id="3.40.1670.10">
    <property type="entry name" value="UbiD C-terminal domain-like"/>
    <property type="match status" value="1"/>
</dbReference>
<dbReference type="SUPFAM" id="SSF50475">
    <property type="entry name" value="FMN-binding split barrel"/>
    <property type="match status" value="1"/>
</dbReference>
<evidence type="ECO:0000313" key="17">
    <source>
        <dbReference type="Proteomes" id="UP001182556"/>
    </source>
</evidence>
<feature type="binding site" evidence="12">
    <location>
        <begin position="191"/>
        <end position="192"/>
    </location>
    <ligand>
        <name>prenylated FMN</name>
        <dbReference type="ChEBI" id="CHEBI:87746"/>
    </ligand>
</feature>
<evidence type="ECO:0000256" key="11">
    <source>
        <dbReference type="ARBA" id="ARBA00072003"/>
    </source>
</evidence>
<comment type="subcellular location">
    <subcellularLocation>
        <location evidence="12">Cytoplasm</location>
    </subcellularLocation>
</comment>
<comment type="cofactor">
    <cofactor evidence="1 12">
        <name>Mn(2+)</name>
        <dbReference type="ChEBI" id="CHEBI:29035"/>
    </cofactor>
</comment>
<comment type="function">
    <text evidence="12">Catalyzes the reversible decarboxylation of aromatic carboxylic acids like ferulic acid, p-coumaric acid or cinnamic acid, producing the corresponding vinyl derivatives 4-vinylphenol, 4-vinylguaiacol, and styrene, respectively, which play the role of aroma metabolites.</text>
</comment>
<proteinExistence type="inferred from homology"/>
<comment type="similarity">
    <text evidence="12">Belongs to the UbiD family. UbiD-like/FDC subfamily.</text>
</comment>
<dbReference type="FunFam" id="3.40.1670.10:FF:000004">
    <property type="entry name" value="Ferulic acid decarboxylase 1"/>
    <property type="match status" value="1"/>
</dbReference>
<feature type="binding site" evidence="12">
    <location>
        <position position="233"/>
    </location>
    <ligand>
        <name>Mn(2+)</name>
        <dbReference type="ChEBI" id="CHEBI:29035"/>
    </ligand>
</feature>
<keyword evidence="4" id="KW-0288">FMN</keyword>
<keyword evidence="5 12" id="KW-0479">Metal-binding</keyword>
<feature type="domain" description="3-octaprenyl-4-hydroxybenzoate carboxy-lyase-like N-terminal" evidence="14">
    <location>
        <begin position="15"/>
        <end position="104"/>
    </location>
</feature>
<dbReference type="NCBIfam" id="TIGR00148">
    <property type="entry name" value="UbiD family decarboxylase"/>
    <property type="match status" value="1"/>
</dbReference>
<keyword evidence="17" id="KW-1185">Reference proteome</keyword>
<keyword evidence="3" id="KW-0285">Flavoprotein</keyword>
<evidence type="ECO:0000259" key="14">
    <source>
        <dbReference type="Pfam" id="PF20695"/>
    </source>
</evidence>
<evidence type="ECO:0000256" key="2">
    <source>
        <dbReference type="ARBA" id="ARBA00022490"/>
    </source>
</evidence>
<dbReference type="SUPFAM" id="SSF143968">
    <property type="entry name" value="UbiD C-terminal domain-like"/>
    <property type="match status" value="1"/>
</dbReference>
<evidence type="ECO:0000256" key="5">
    <source>
        <dbReference type="ARBA" id="ARBA00022723"/>
    </source>
</evidence>
<dbReference type="GO" id="GO:0005737">
    <property type="term" value="C:cytoplasm"/>
    <property type="evidence" value="ECO:0007669"/>
    <property type="project" value="UniProtKB-SubCell"/>
</dbReference>
<comment type="caution">
    <text evidence="16">The sequence shown here is derived from an EMBL/GenBank/DDBJ whole genome shotgun (WGS) entry which is preliminary data.</text>
</comment>
<dbReference type="Pfam" id="PF20696">
    <property type="entry name" value="UbiD_C"/>
    <property type="match status" value="1"/>
</dbReference>
<dbReference type="GO" id="GO:0016831">
    <property type="term" value="F:carboxy-lyase activity"/>
    <property type="evidence" value="ECO:0007669"/>
    <property type="project" value="UniProtKB-UniRule"/>
</dbReference>
<keyword evidence="7 12" id="KW-0464">Manganese</keyword>
<dbReference type="PANTHER" id="PTHR30108">
    <property type="entry name" value="3-OCTAPRENYL-4-HYDROXYBENZOATE CARBOXY-LYASE-RELATED"/>
    <property type="match status" value="1"/>
</dbReference>
<name>A0AAD9CVW2_PAPLA</name>
<evidence type="ECO:0000256" key="3">
    <source>
        <dbReference type="ARBA" id="ARBA00022630"/>
    </source>
</evidence>
<dbReference type="GO" id="GO:0046281">
    <property type="term" value="P:cinnamic acid catabolic process"/>
    <property type="evidence" value="ECO:0007669"/>
    <property type="project" value="UniProtKB-UniRule"/>
</dbReference>
<dbReference type="GO" id="GO:0046872">
    <property type="term" value="F:metal ion binding"/>
    <property type="evidence" value="ECO:0007669"/>
    <property type="project" value="UniProtKB-KW"/>
</dbReference>
<dbReference type="Pfam" id="PF01977">
    <property type="entry name" value="UbiD"/>
    <property type="match status" value="1"/>
</dbReference>
<sequence length="506" mass="55997">MSSQESPHLNFRSFVEALRADGDLVAIDREVDPNLEAAAITRIAYETDGPAPLFNNLKGAKDGLFRILGAPAGLRRDPTTRYGRLARHLGLEPTATYKEILDKMLSASRLPPIEPTTVDEAVCKQHKVFGDDIDLLRLPAPMIHEADGGRYIQTYGMHVVQSPDGKWTNWSIARAMIYDNKHLVGLVIEPQHIWQIHQLWKKEGREVPWALCFGVPPAAIMASSMPIPDGVSEADYVGAMTGTSLELVKCETNDLLVPANAEIVFEGTLSITERRPEGPFGEMHGYVFPGDTHEWPLYTVNAMTHRDDAILPMSACGRLTDETHTLIGALAAAEIGRICREAGLPVENAFSPFESQVTWVALQFDPAQVHAQGWTPEALRDKVGEVVFTHKAGYTIHRLILVGNDIDVYDGRDVLWAFSTRCRPRLDETFFEDVKGFPLVPYMSHGNGHPAKGGKVVSDALMPSEYKTGKKDWIAADFRSSYPTALKRKVMPQAEADGYDLSTLRA</sequence>
<evidence type="ECO:0000256" key="10">
    <source>
        <dbReference type="ARBA" id="ARBA00066982"/>
    </source>
</evidence>
<dbReference type="GO" id="GO:0033494">
    <property type="term" value="P:ferulate metabolic process"/>
    <property type="evidence" value="ECO:0007669"/>
    <property type="project" value="UniProtKB-UniRule"/>
</dbReference>
<comment type="cofactor">
    <cofactor evidence="12">
        <name>prenylated FMN</name>
        <dbReference type="ChEBI" id="CHEBI:87746"/>
    </cofactor>
    <text evidence="12">Binds 1 prenylated FMN per subunit.</text>
</comment>
<keyword evidence="6 12" id="KW-0210">Decarboxylase</keyword>
<feature type="binding site" evidence="12">
    <location>
        <position position="233"/>
    </location>
    <ligand>
        <name>prenylated FMN</name>
        <dbReference type="ChEBI" id="CHEBI:87746"/>
    </ligand>
</feature>
<evidence type="ECO:0000256" key="6">
    <source>
        <dbReference type="ARBA" id="ARBA00022793"/>
    </source>
</evidence>
<protein>
    <recommendedName>
        <fullName evidence="11 12">Ferulic acid decarboxylase 1</fullName>
        <ecNumber evidence="10 12">4.1.1.102</ecNumber>
    </recommendedName>
    <alternativeName>
        <fullName evidence="12">Phenacrylate decarboxylase</fullName>
    </alternativeName>
</protein>
<evidence type="ECO:0000256" key="9">
    <source>
        <dbReference type="ARBA" id="ARBA00051594"/>
    </source>
</evidence>
<gene>
    <name evidence="12" type="primary">FDC1</name>
    <name evidence="16" type="ORF">DB88DRAFT_442885</name>
</gene>
<accession>A0AAD9CVW2</accession>
<feature type="binding site" evidence="12">
    <location>
        <position position="391"/>
    </location>
    <ligand>
        <name>prenylated FMN</name>
        <dbReference type="ChEBI" id="CHEBI:87746"/>
    </ligand>
</feature>
<feature type="domain" description="3-octaprenyl-4-hydroxybenzoate carboxy-lyase-like Rift-related" evidence="13">
    <location>
        <begin position="119"/>
        <end position="318"/>
    </location>
</feature>
<dbReference type="EC" id="4.1.1.102" evidence="10 12"/>
<evidence type="ECO:0000256" key="1">
    <source>
        <dbReference type="ARBA" id="ARBA00001936"/>
    </source>
</evidence>
<comment type="catalytic activity">
    <reaction evidence="12">
        <text>(E)-ferulate + H(+) = 2-methoxy-4-vinylphenol + CO2</text>
        <dbReference type="Rhea" id="RHEA:33807"/>
        <dbReference type="ChEBI" id="CHEBI:15378"/>
        <dbReference type="ChEBI" id="CHEBI:16526"/>
        <dbReference type="ChEBI" id="CHEBI:29749"/>
        <dbReference type="ChEBI" id="CHEBI:42438"/>
        <dbReference type="EC" id="4.1.1.102"/>
    </reaction>
</comment>
<dbReference type="AlphaFoldDB" id="A0AAD9CVW2"/>
<evidence type="ECO:0000256" key="12">
    <source>
        <dbReference type="HAMAP-Rule" id="MF_03196"/>
    </source>
</evidence>
<evidence type="ECO:0000259" key="15">
    <source>
        <dbReference type="Pfam" id="PF20696"/>
    </source>
</evidence>
<dbReference type="InterPro" id="IPR032903">
    <property type="entry name" value="FDC-like"/>
</dbReference>
<evidence type="ECO:0000256" key="4">
    <source>
        <dbReference type="ARBA" id="ARBA00022643"/>
    </source>
</evidence>
<reference evidence="16" key="1">
    <citation type="submission" date="2023-02" db="EMBL/GenBank/DDBJ databases">
        <title>Identification and recombinant expression of a fungal hydrolase from Papiliotrema laurentii that hydrolyzes apple cutin and clears colloidal polyester polyurethane.</title>
        <authorList>
            <consortium name="DOE Joint Genome Institute"/>
            <person name="Roman V.A."/>
            <person name="Bojanowski C."/>
            <person name="Crable B.R."/>
            <person name="Wagner D.N."/>
            <person name="Hung C.S."/>
            <person name="Nadeau L.J."/>
            <person name="Schratz L."/>
            <person name="Haridas S."/>
            <person name="Pangilinan J."/>
            <person name="Lipzen A."/>
            <person name="Na H."/>
            <person name="Yan M."/>
            <person name="Ng V."/>
            <person name="Grigoriev I.V."/>
            <person name="Spatafora J.W."/>
            <person name="Barlow D."/>
            <person name="Biffinger J."/>
            <person name="Kelley-Loughnane N."/>
            <person name="Varaljay V.A."/>
            <person name="Crookes-Goodson W.J."/>
        </authorList>
    </citation>
    <scope>NUCLEOTIDE SEQUENCE</scope>
    <source>
        <strain evidence="16">5307AH</strain>
    </source>
</reference>
<feature type="binding site" evidence="12">
    <location>
        <position position="169"/>
    </location>
    <ligand>
        <name>Mn(2+)</name>
        <dbReference type="ChEBI" id="CHEBI:29035"/>
    </ligand>
</feature>
<dbReference type="Proteomes" id="UP001182556">
    <property type="component" value="Unassembled WGS sequence"/>
</dbReference>
<evidence type="ECO:0000256" key="8">
    <source>
        <dbReference type="ARBA" id="ARBA00023239"/>
    </source>
</evidence>
<evidence type="ECO:0000256" key="7">
    <source>
        <dbReference type="ARBA" id="ARBA00023211"/>
    </source>
</evidence>
<dbReference type="PANTHER" id="PTHR30108:SF17">
    <property type="entry name" value="FERULIC ACID DECARBOXYLASE 1"/>
    <property type="match status" value="1"/>
</dbReference>
<keyword evidence="2 12" id="KW-0963">Cytoplasm</keyword>